<dbReference type="InterPro" id="IPR050490">
    <property type="entry name" value="Bact_solute-bd_prot1"/>
</dbReference>
<dbReference type="AlphaFoldDB" id="A0A6J4JXV8"/>
<proteinExistence type="predicted"/>
<accession>A0A6J4JXV8</accession>
<feature type="signal peptide" evidence="1">
    <location>
        <begin position="1"/>
        <end position="24"/>
    </location>
</feature>
<protein>
    <submittedName>
        <fullName evidence="2">Uncharacterized protein</fullName>
    </submittedName>
</protein>
<dbReference type="Gene3D" id="3.40.190.10">
    <property type="entry name" value="Periplasmic binding protein-like II"/>
    <property type="match status" value="1"/>
</dbReference>
<dbReference type="PANTHER" id="PTHR43649">
    <property type="entry name" value="ARABINOSE-BINDING PROTEIN-RELATED"/>
    <property type="match status" value="1"/>
</dbReference>
<organism evidence="2">
    <name type="scientific">uncultured Chloroflexota bacterium</name>
    <dbReference type="NCBI Taxonomy" id="166587"/>
    <lineage>
        <taxon>Bacteria</taxon>
        <taxon>Bacillati</taxon>
        <taxon>Chloroflexota</taxon>
        <taxon>environmental samples</taxon>
    </lineage>
</organism>
<evidence type="ECO:0000313" key="2">
    <source>
        <dbReference type="EMBL" id="CAA9290184.1"/>
    </source>
</evidence>
<feature type="chain" id="PRO_5026680913" evidence="1">
    <location>
        <begin position="25"/>
        <end position="385"/>
    </location>
</feature>
<reference evidence="2" key="1">
    <citation type="submission" date="2020-02" db="EMBL/GenBank/DDBJ databases">
        <authorList>
            <person name="Meier V. D."/>
        </authorList>
    </citation>
    <scope>NUCLEOTIDE SEQUENCE</scope>
    <source>
        <strain evidence="2">AVDCRST_MAG77</strain>
    </source>
</reference>
<evidence type="ECO:0000256" key="1">
    <source>
        <dbReference type="SAM" id="SignalP"/>
    </source>
</evidence>
<keyword evidence="1" id="KW-0732">Signal</keyword>
<gene>
    <name evidence="2" type="ORF">AVDCRST_MAG77-4610</name>
</gene>
<dbReference type="EMBL" id="CADCTC010000246">
    <property type="protein sequence ID" value="CAA9290184.1"/>
    <property type="molecule type" value="Genomic_DNA"/>
</dbReference>
<sequence length="385" mass="42112">MATLHSSRRAVVMAAPGLAGLVAAACGAGGRDAGSDGGLPKPAAGPMELRVATNTSIENMPGWERCAEGYQQKYPTRRVKLEHGTGSAYTEQMVAQQAAGDPPQIFYTSTPGIHNFGPKGVFSDLMPLVKADKTINLRDIPDRALKGYSWQGKLHGMPVMADTRYLHYNVSLFKQAGIPLLPREWSEDSFTVEKFVDYAQRLTDANRGIWGFAHGESFPLKSLYLFGADFWDNRDYTTRSTLDSPAALDALQWMQDTVHKWRFAPTSQQLTAAGVNNSDNAFIQGKAAMVLGGYKHTAAIFPKAQGFEWSIAPLPKGRGSGKRTQVVVVGFAVPTGAKHVAEAWDWVKWSTFQDGACAIMGWPRRRSLTRWTASSARRCQSGRPA</sequence>
<dbReference type="Pfam" id="PF01547">
    <property type="entry name" value="SBP_bac_1"/>
    <property type="match status" value="1"/>
</dbReference>
<dbReference type="SUPFAM" id="SSF53850">
    <property type="entry name" value="Periplasmic binding protein-like II"/>
    <property type="match status" value="1"/>
</dbReference>
<dbReference type="InterPro" id="IPR006059">
    <property type="entry name" value="SBP"/>
</dbReference>
<name>A0A6J4JXV8_9CHLR</name>
<dbReference type="PANTHER" id="PTHR43649:SF12">
    <property type="entry name" value="DIACETYLCHITOBIOSE BINDING PROTEIN DASA"/>
    <property type="match status" value="1"/>
</dbReference>
<dbReference type="CDD" id="cd13585">
    <property type="entry name" value="PBP2_TMBP_like"/>
    <property type="match status" value="1"/>
</dbReference>